<reference evidence="1" key="1">
    <citation type="journal article" date="2021" name="Mol. Plant Microbe Interact.">
        <title>Complete Genome Sequence of the Plant-Pathogenic Fungus Colletotrichum lupini.</title>
        <authorList>
            <person name="Baroncelli R."/>
            <person name="Pensec F."/>
            <person name="Da Lio D."/>
            <person name="Boufleur T."/>
            <person name="Vicente I."/>
            <person name="Sarrocco S."/>
            <person name="Picot A."/>
            <person name="Baraldi E."/>
            <person name="Sukno S."/>
            <person name="Thon M."/>
            <person name="Le Floch G."/>
        </authorList>
    </citation>
    <scope>NUCLEOTIDE SEQUENCE</scope>
    <source>
        <strain evidence="1">IMI 504893</strain>
    </source>
</reference>
<dbReference type="AlphaFoldDB" id="A0A9Q8SUQ0"/>
<organism evidence="1 2">
    <name type="scientific">Colletotrichum lupini</name>
    <dbReference type="NCBI Taxonomy" id="145971"/>
    <lineage>
        <taxon>Eukaryota</taxon>
        <taxon>Fungi</taxon>
        <taxon>Dikarya</taxon>
        <taxon>Ascomycota</taxon>
        <taxon>Pezizomycotina</taxon>
        <taxon>Sordariomycetes</taxon>
        <taxon>Hypocreomycetidae</taxon>
        <taxon>Glomerellales</taxon>
        <taxon>Glomerellaceae</taxon>
        <taxon>Colletotrichum</taxon>
        <taxon>Colletotrichum acutatum species complex</taxon>
    </lineage>
</organism>
<dbReference type="GeneID" id="73343305"/>
<proteinExistence type="predicted"/>
<dbReference type="EMBL" id="CP019476">
    <property type="protein sequence ID" value="UQC83820.1"/>
    <property type="molecule type" value="Genomic_DNA"/>
</dbReference>
<evidence type="ECO:0000313" key="1">
    <source>
        <dbReference type="EMBL" id="UQC83820.1"/>
    </source>
</evidence>
<protein>
    <submittedName>
        <fullName evidence="1">Uncharacterized protein</fullName>
    </submittedName>
</protein>
<dbReference type="RefSeq" id="XP_049145439.1">
    <property type="nucleotide sequence ID" value="XM_049288295.1"/>
</dbReference>
<name>A0A9Q8SUQ0_9PEZI</name>
<dbReference type="Proteomes" id="UP000830671">
    <property type="component" value="Chromosome 4"/>
</dbReference>
<accession>A0A9Q8SUQ0</accession>
<keyword evidence="2" id="KW-1185">Reference proteome</keyword>
<sequence length="82" mass="8880">MYHCTGLLTVTPENPAEAINYCWSTLIQALLRSDSINMMDPLTAIGLMANILAFVDFGLKGLNEAKIVYKSSSGLTEEAANL</sequence>
<dbReference type="KEGG" id="clup:CLUP02_09316"/>
<evidence type="ECO:0000313" key="2">
    <source>
        <dbReference type="Proteomes" id="UP000830671"/>
    </source>
</evidence>
<gene>
    <name evidence="1" type="ORF">CLUP02_09316</name>
</gene>